<evidence type="ECO:0000256" key="3">
    <source>
        <dbReference type="ARBA" id="ARBA00023002"/>
    </source>
</evidence>
<organism evidence="5">
    <name type="scientific">bioreactor metagenome</name>
    <dbReference type="NCBI Taxonomy" id="1076179"/>
    <lineage>
        <taxon>unclassified sequences</taxon>
        <taxon>metagenomes</taxon>
        <taxon>ecological metagenomes</taxon>
    </lineage>
</organism>
<keyword evidence="2" id="KW-0288">FMN</keyword>
<dbReference type="Gene3D" id="3.40.109.10">
    <property type="entry name" value="NADH Oxidase"/>
    <property type="match status" value="1"/>
</dbReference>
<accession>A0A644XMN3</accession>
<protein>
    <submittedName>
        <fullName evidence="5">Protein DrgA</fullName>
    </submittedName>
</protein>
<keyword evidence="1" id="KW-0285">Flavoprotein</keyword>
<dbReference type="GO" id="GO:0016491">
    <property type="term" value="F:oxidoreductase activity"/>
    <property type="evidence" value="ECO:0007669"/>
    <property type="project" value="UniProtKB-KW"/>
</dbReference>
<evidence type="ECO:0000313" key="5">
    <source>
        <dbReference type="EMBL" id="MPM17399.1"/>
    </source>
</evidence>
<dbReference type="InterPro" id="IPR050627">
    <property type="entry name" value="Nitroreductase/BluB"/>
</dbReference>
<dbReference type="Pfam" id="PF00881">
    <property type="entry name" value="Nitroreductase"/>
    <property type="match status" value="1"/>
</dbReference>
<sequence length="210" mass="24431">MDFYGVVEKRRTVRDFDPHATIDAETIQRIISAGLQAPSNDHLRDWHFVVIRDRSVILKLIEIIPKGISAEDMQKLLSDWHLDDPVQQECYRNAVPKQHRMFADACCVVVPLFKQKTDILHPENLSHLNGFASIWCSIENILLAATAEEYCCTLRIPLGNEEEWTRKVLQFPAEYRFPCLIAIGKKRADANEIQQKEYSLQERIHFDRWG</sequence>
<proteinExistence type="predicted"/>
<feature type="domain" description="Nitroreductase" evidence="4">
    <location>
        <begin position="8"/>
        <end position="185"/>
    </location>
</feature>
<name>A0A644XMN3_9ZZZZ</name>
<gene>
    <name evidence="5" type="primary">drgA_2</name>
    <name evidence="5" type="ORF">SDC9_63788</name>
</gene>
<dbReference type="AlphaFoldDB" id="A0A644XMN3"/>
<dbReference type="PANTHER" id="PTHR23026:SF90">
    <property type="entry name" value="IODOTYROSINE DEIODINASE 1"/>
    <property type="match status" value="1"/>
</dbReference>
<evidence type="ECO:0000256" key="2">
    <source>
        <dbReference type="ARBA" id="ARBA00022643"/>
    </source>
</evidence>
<dbReference type="SUPFAM" id="SSF55469">
    <property type="entry name" value="FMN-dependent nitroreductase-like"/>
    <property type="match status" value="1"/>
</dbReference>
<dbReference type="InterPro" id="IPR029479">
    <property type="entry name" value="Nitroreductase"/>
</dbReference>
<dbReference type="PANTHER" id="PTHR23026">
    <property type="entry name" value="NADPH NITROREDUCTASE"/>
    <property type="match status" value="1"/>
</dbReference>
<keyword evidence="3" id="KW-0560">Oxidoreductase</keyword>
<dbReference type="InterPro" id="IPR000415">
    <property type="entry name" value="Nitroreductase-like"/>
</dbReference>
<evidence type="ECO:0000256" key="1">
    <source>
        <dbReference type="ARBA" id="ARBA00022630"/>
    </source>
</evidence>
<evidence type="ECO:0000259" key="4">
    <source>
        <dbReference type="Pfam" id="PF00881"/>
    </source>
</evidence>
<reference evidence="5" key="1">
    <citation type="submission" date="2019-08" db="EMBL/GenBank/DDBJ databases">
        <authorList>
            <person name="Kucharzyk K."/>
            <person name="Murdoch R.W."/>
            <person name="Higgins S."/>
            <person name="Loffler F."/>
        </authorList>
    </citation>
    <scope>NUCLEOTIDE SEQUENCE</scope>
</reference>
<comment type="caution">
    <text evidence="5">The sequence shown here is derived from an EMBL/GenBank/DDBJ whole genome shotgun (WGS) entry which is preliminary data.</text>
</comment>
<dbReference type="EMBL" id="VSSQ01002790">
    <property type="protein sequence ID" value="MPM17399.1"/>
    <property type="molecule type" value="Genomic_DNA"/>
</dbReference>